<dbReference type="PANTHER" id="PTHR46226">
    <property type="entry name" value="CRAL-TRIO DOMAIN-CONTAINING PROTEIN"/>
    <property type="match status" value="1"/>
</dbReference>
<keyword evidence="3" id="KW-1185">Reference proteome</keyword>
<accession>A0A843WRB8</accession>
<dbReference type="CDD" id="cd00170">
    <property type="entry name" value="SEC14"/>
    <property type="match status" value="1"/>
</dbReference>
<organism evidence="2 3">
    <name type="scientific">Colocasia esculenta</name>
    <name type="common">Wild taro</name>
    <name type="synonym">Arum esculentum</name>
    <dbReference type="NCBI Taxonomy" id="4460"/>
    <lineage>
        <taxon>Eukaryota</taxon>
        <taxon>Viridiplantae</taxon>
        <taxon>Streptophyta</taxon>
        <taxon>Embryophyta</taxon>
        <taxon>Tracheophyta</taxon>
        <taxon>Spermatophyta</taxon>
        <taxon>Magnoliopsida</taxon>
        <taxon>Liliopsida</taxon>
        <taxon>Araceae</taxon>
        <taxon>Aroideae</taxon>
        <taxon>Colocasieae</taxon>
        <taxon>Colocasia</taxon>
    </lineage>
</organism>
<dbReference type="InterPro" id="IPR036865">
    <property type="entry name" value="CRAL-TRIO_dom_sf"/>
</dbReference>
<name>A0A843WRB8_COLES</name>
<dbReference type="Pfam" id="PF03765">
    <property type="entry name" value="CRAL_TRIO_N"/>
    <property type="match status" value="1"/>
</dbReference>
<gene>
    <name evidence="2" type="ORF">Taro_046094</name>
</gene>
<dbReference type="InterPro" id="IPR011074">
    <property type="entry name" value="CRAL/TRIO_N_dom"/>
</dbReference>
<dbReference type="Proteomes" id="UP000652761">
    <property type="component" value="Unassembled WGS sequence"/>
</dbReference>
<dbReference type="PROSITE" id="PS50191">
    <property type="entry name" value="CRAL_TRIO"/>
    <property type="match status" value="1"/>
</dbReference>
<dbReference type="SUPFAM" id="SSF52087">
    <property type="entry name" value="CRAL/TRIO domain"/>
    <property type="match status" value="1"/>
</dbReference>
<protein>
    <recommendedName>
        <fullName evidence="1">CRAL-TRIO domain-containing protein</fullName>
    </recommendedName>
</protein>
<dbReference type="AlphaFoldDB" id="A0A843WRB8"/>
<comment type="caution">
    <text evidence="2">The sequence shown here is derived from an EMBL/GenBank/DDBJ whole genome shotgun (WGS) entry which is preliminary data.</text>
</comment>
<evidence type="ECO:0000313" key="2">
    <source>
        <dbReference type="EMBL" id="MQM13172.1"/>
    </source>
</evidence>
<dbReference type="PANTHER" id="PTHR46226:SF6">
    <property type="entry name" value="SEC14P-LIKE PHOSPHATIDYLINOSITOL TRANSFER FAMILY PROTEIN"/>
    <property type="match status" value="1"/>
</dbReference>
<dbReference type="SMART" id="SM01100">
    <property type="entry name" value="CRAL_TRIO_N"/>
    <property type="match status" value="1"/>
</dbReference>
<dbReference type="InterPro" id="IPR001251">
    <property type="entry name" value="CRAL-TRIO_dom"/>
</dbReference>
<dbReference type="SUPFAM" id="SSF46938">
    <property type="entry name" value="CRAL/TRIO N-terminal domain"/>
    <property type="match status" value="1"/>
</dbReference>
<feature type="domain" description="CRAL-TRIO" evidence="1">
    <location>
        <begin position="160"/>
        <end position="295"/>
    </location>
</feature>
<evidence type="ECO:0000313" key="3">
    <source>
        <dbReference type="Proteomes" id="UP000652761"/>
    </source>
</evidence>
<dbReference type="Gene3D" id="3.40.525.10">
    <property type="entry name" value="CRAL-TRIO lipid binding domain"/>
    <property type="match status" value="1"/>
</dbReference>
<dbReference type="InterPro" id="IPR036273">
    <property type="entry name" value="CRAL/TRIO_N_dom_sf"/>
</dbReference>
<dbReference type="EMBL" id="NMUH01005589">
    <property type="protein sequence ID" value="MQM13172.1"/>
    <property type="molecule type" value="Genomic_DNA"/>
</dbReference>
<dbReference type="SMART" id="SM00516">
    <property type="entry name" value="SEC14"/>
    <property type="match status" value="1"/>
</dbReference>
<dbReference type="OrthoDB" id="1434354at2759"/>
<reference evidence="2" key="1">
    <citation type="submission" date="2017-07" db="EMBL/GenBank/DDBJ databases">
        <title>Taro Niue Genome Assembly and Annotation.</title>
        <authorList>
            <person name="Atibalentja N."/>
            <person name="Keating K."/>
            <person name="Fields C.J."/>
        </authorList>
    </citation>
    <scope>NUCLEOTIDE SEQUENCE</scope>
    <source>
        <strain evidence="2">Niue_2</strain>
        <tissue evidence="2">Leaf</tissue>
    </source>
</reference>
<proteinExistence type="predicted"/>
<evidence type="ECO:0000259" key="1">
    <source>
        <dbReference type="PROSITE" id="PS50191"/>
    </source>
</evidence>
<sequence>MGAGSPEAIKQLRALVDEDLAEDEALRSTFQVSFSGLWGMSPFLCWVWMLNRNMHQGYPNETLVRFLKAREWNAFKAHKMLIDCLNWRIANEIDDILTVSIKIIMGNIKPIVPADLYRAVRDSQLIGVSGYSRQSEIVLLLQAAAMALSSCFIQLATLVGHPVFAIGVGLSTFDKASEQSEYACQHVESIVPIQPAATTKQGRHIGTCLKILDMTGLKISALSHIKLLTIISTIDDLNYPEKTETYYIVNAPYVFSACWKVVKPLLQERTRRKIQVLQGCGRDELLKVMDYSSLPHFCRREGSGSSRHSDPGVHDCFSFDHHFHHQLYSYIKDQSLREHPVAPISQGSFHVDVPETDAEGSNIALKIESEIHKIGYKNGISRTISSIRISDK</sequence>
<dbReference type="Pfam" id="PF00650">
    <property type="entry name" value="CRAL_TRIO"/>
    <property type="match status" value="1"/>
</dbReference>